<evidence type="ECO:0000256" key="3">
    <source>
        <dbReference type="ARBA" id="ARBA00022857"/>
    </source>
</evidence>
<name>A0ABV6JY90_9PROT</name>
<comment type="caution">
    <text evidence="8">The sequence shown here is derived from an EMBL/GenBank/DDBJ whole genome shotgun (WGS) entry which is preliminary data.</text>
</comment>
<evidence type="ECO:0000313" key="8">
    <source>
        <dbReference type="EMBL" id="MFC0410691.1"/>
    </source>
</evidence>
<dbReference type="Gene3D" id="3.40.1190.20">
    <property type="match status" value="1"/>
</dbReference>
<comment type="subunit">
    <text evidence="6">Homotetramer.</text>
</comment>
<reference evidence="8 9" key="1">
    <citation type="submission" date="2024-09" db="EMBL/GenBank/DDBJ databases">
        <authorList>
            <person name="Sun Q."/>
            <person name="Mori K."/>
        </authorList>
    </citation>
    <scope>NUCLEOTIDE SEQUENCE [LARGE SCALE GENOMIC DNA]</scope>
    <source>
        <strain evidence="8 9">TBRC 5777</strain>
    </source>
</reference>
<dbReference type="Proteomes" id="UP001589865">
    <property type="component" value="Unassembled WGS sequence"/>
</dbReference>
<evidence type="ECO:0000259" key="7">
    <source>
        <dbReference type="PROSITE" id="PS51383"/>
    </source>
</evidence>
<evidence type="ECO:0000256" key="2">
    <source>
        <dbReference type="ARBA" id="ARBA00022840"/>
    </source>
</evidence>
<evidence type="ECO:0000256" key="1">
    <source>
        <dbReference type="ARBA" id="ARBA00022741"/>
    </source>
</evidence>
<feature type="binding site" evidence="6">
    <location>
        <position position="232"/>
    </location>
    <ligand>
        <name>AMP</name>
        <dbReference type="ChEBI" id="CHEBI:456215"/>
    </ligand>
</feature>
<comment type="catalytic activity">
    <reaction evidence="6">
        <text>(6S)-NADHX + ADP = AMP + phosphate + NADH + H(+)</text>
        <dbReference type="Rhea" id="RHEA:32223"/>
        <dbReference type="ChEBI" id="CHEBI:15378"/>
        <dbReference type="ChEBI" id="CHEBI:43474"/>
        <dbReference type="ChEBI" id="CHEBI:57945"/>
        <dbReference type="ChEBI" id="CHEBI:64074"/>
        <dbReference type="ChEBI" id="CHEBI:456215"/>
        <dbReference type="ChEBI" id="CHEBI:456216"/>
        <dbReference type="EC" id="4.2.1.136"/>
    </reaction>
</comment>
<feature type="binding site" evidence="6">
    <location>
        <begin position="203"/>
        <end position="207"/>
    </location>
    <ligand>
        <name>AMP</name>
        <dbReference type="ChEBI" id="CHEBI:456215"/>
    </ligand>
</feature>
<comment type="function">
    <text evidence="6">Catalyzes the dehydration of the S-form of NAD(P)HX at the expense of ADP, which is converted to AMP. Together with NAD(P)HX epimerase, which catalyzes the epimerization of the S- and R-forms, the enzyme allows the repair of both epimers of NAD(P)HX, a damaged form of NAD(P)H that is a result of enzymatic or heat-dependent hydration.</text>
</comment>
<evidence type="ECO:0000313" key="9">
    <source>
        <dbReference type="Proteomes" id="UP001589865"/>
    </source>
</evidence>
<keyword evidence="3 6" id="KW-0521">NADP</keyword>
<accession>A0ABV6JY90</accession>
<feature type="binding site" evidence="6">
    <location>
        <position position="166"/>
    </location>
    <ligand>
        <name>(6S)-NADPHX</name>
        <dbReference type="ChEBI" id="CHEBI:64076"/>
    </ligand>
</feature>
<gene>
    <name evidence="6" type="primary">nnrD</name>
    <name evidence="8" type="ORF">ACFFGY_20780</name>
</gene>
<dbReference type="HAMAP" id="MF_01965">
    <property type="entry name" value="NADHX_dehydratase"/>
    <property type="match status" value="1"/>
</dbReference>
<dbReference type="EMBL" id="JBHLUN010000017">
    <property type="protein sequence ID" value="MFC0410691.1"/>
    <property type="molecule type" value="Genomic_DNA"/>
</dbReference>
<feature type="binding site" evidence="6">
    <location>
        <position position="233"/>
    </location>
    <ligand>
        <name>(6S)-NADPHX</name>
        <dbReference type="ChEBI" id="CHEBI:64076"/>
    </ligand>
</feature>
<keyword evidence="9" id="KW-1185">Reference proteome</keyword>
<evidence type="ECO:0000256" key="4">
    <source>
        <dbReference type="ARBA" id="ARBA00023027"/>
    </source>
</evidence>
<keyword evidence="4 6" id="KW-0520">NAD</keyword>
<feature type="binding site" evidence="6">
    <location>
        <position position="43"/>
    </location>
    <ligand>
        <name>(6S)-NADPHX</name>
        <dbReference type="ChEBI" id="CHEBI:64076"/>
    </ligand>
</feature>
<dbReference type="PANTHER" id="PTHR12592">
    <property type="entry name" value="ATP-DEPENDENT (S)-NAD(P)H-HYDRATE DEHYDRATASE FAMILY MEMBER"/>
    <property type="match status" value="1"/>
</dbReference>
<sequence length="298" mass="29621">MSELVELTPALLRSMPLPSPESGDKESRGRVMVVGGSREVPGAVLLAGTAALRAGAGKLQLAVGAAVAPQLAVAVPESRAIALPETAGGAIDPAAAETLAARADTCAALVIGPGMVEAGAAAALTGTLLERVSSPGLVIDAAAMSGLREQRRALQRHGGRAIITPHAGEMANLLGTEKAAVEGDPLGTARRAAEELGVVVIMKGATTRIVTPDGEGWIFRGGSIGLATSGSGDVLAGVIGGLLARGAAPAQAALWGVYLHGEAGHRLGEAQGGPLGFLARELPPLIPRLMAGLSPGTQ</sequence>
<comment type="cofactor">
    <cofactor evidence="6">
        <name>Mg(2+)</name>
        <dbReference type="ChEBI" id="CHEBI:18420"/>
    </cofactor>
</comment>
<dbReference type="InterPro" id="IPR029056">
    <property type="entry name" value="Ribokinase-like"/>
</dbReference>
<evidence type="ECO:0000256" key="6">
    <source>
        <dbReference type="HAMAP-Rule" id="MF_01965"/>
    </source>
</evidence>
<dbReference type="CDD" id="cd01171">
    <property type="entry name" value="YXKO-related"/>
    <property type="match status" value="1"/>
</dbReference>
<organism evidence="8 9">
    <name type="scientific">Roseomonas elaeocarpi</name>
    <dbReference type="NCBI Taxonomy" id="907779"/>
    <lineage>
        <taxon>Bacteria</taxon>
        <taxon>Pseudomonadati</taxon>
        <taxon>Pseudomonadota</taxon>
        <taxon>Alphaproteobacteria</taxon>
        <taxon>Acetobacterales</taxon>
        <taxon>Roseomonadaceae</taxon>
        <taxon>Roseomonas</taxon>
    </lineage>
</organism>
<keyword evidence="5 6" id="KW-0456">Lyase</keyword>
<dbReference type="PROSITE" id="PS51383">
    <property type="entry name" value="YJEF_C_3"/>
    <property type="match status" value="1"/>
</dbReference>
<evidence type="ECO:0000256" key="5">
    <source>
        <dbReference type="ARBA" id="ARBA00023239"/>
    </source>
</evidence>
<dbReference type="EC" id="4.2.1.136" evidence="6"/>
<comment type="catalytic activity">
    <reaction evidence="6">
        <text>(6S)-NADPHX + ADP = AMP + phosphate + NADPH + H(+)</text>
        <dbReference type="Rhea" id="RHEA:32235"/>
        <dbReference type="ChEBI" id="CHEBI:15378"/>
        <dbReference type="ChEBI" id="CHEBI:43474"/>
        <dbReference type="ChEBI" id="CHEBI:57783"/>
        <dbReference type="ChEBI" id="CHEBI:64076"/>
        <dbReference type="ChEBI" id="CHEBI:456215"/>
        <dbReference type="ChEBI" id="CHEBI:456216"/>
        <dbReference type="EC" id="4.2.1.136"/>
    </reaction>
</comment>
<keyword evidence="2 6" id="KW-0067">ATP-binding</keyword>
<dbReference type="InterPro" id="IPR000631">
    <property type="entry name" value="CARKD"/>
</dbReference>
<feature type="domain" description="YjeF C-terminal" evidence="7">
    <location>
        <begin position="8"/>
        <end position="293"/>
    </location>
</feature>
<dbReference type="SUPFAM" id="SSF53613">
    <property type="entry name" value="Ribokinase-like"/>
    <property type="match status" value="1"/>
</dbReference>
<dbReference type="NCBIfam" id="TIGR00196">
    <property type="entry name" value="yjeF_cterm"/>
    <property type="match status" value="1"/>
</dbReference>
<comment type="similarity">
    <text evidence="6">Belongs to the NnrD/CARKD family.</text>
</comment>
<proteinExistence type="inferred from homology"/>
<dbReference type="PANTHER" id="PTHR12592:SF0">
    <property type="entry name" value="ATP-DEPENDENT (S)-NAD(P)H-HYDRATE DEHYDRATASE"/>
    <property type="match status" value="1"/>
</dbReference>
<feature type="binding site" evidence="6">
    <location>
        <position position="114"/>
    </location>
    <ligand>
        <name>(6S)-NADPHX</name>
        <dbReference type="ChEBI" id="CHEBI:64076"/>
    </ligand>
</feature>
<dbReference type="RefSeq" id="WP_377046446.1">
    <property type="nucleotide sequence ID" value="NZ_JBHLUN010000017.1"/>
</dbReference>
<keyword evidence="1 6" id="KW-0547">Nucleotide-binding</keyword>
<protein>
    <recommendedName>
        <fullName evidence="6">ADP-dependent (S)-NAD(P)H-hydrate dehydratase</fullName>
        <ecNumber evidence="6">4.2.1.136</ecNumber>
    </recommendedName>
    <alternativeName>
        <fullName evidence="6">ADP-dependent NAD(P)HX dehydratase</fullName>
    </alternativeName>
</protein>
<dbReference type="Pfam" id="PF01256">
    <property type="entry name" value="Carb_kinase"/>
    <property type="match status" value="1"/>
</dbReference>